<keyword evidence="3" id="KW-1185">Reference proteome</keyword>
<evidence type="ECO:0000313" key="3">
    <source>
        <dbReference type="Proteomes" id="UP000248627"/>
    </source>
</evidence>
<dbReference type="SUPFAM" id="SSF56281">
    <property type="entry name" value="Metallo-hydrolase/oxidoreductase"/>
    <property type="match status" value="1"/>
</dbReference>
<accession>A0A2W2D2W1</accession>
<dbReference type="InterPro" id="IPR036866">
    <property type="entry name" value="RibonucZ/Hydroxyglut_hydro"/>
</dbReference>
<proteinExistence type="predicted"/>
<dbReference type="PANTHER" id="PTHR43546:SF9">
    <property type="entry name" value="L-ASCORBATE-6-PHOSPHATE LACTONASE ULAG-RELATED"/>
    <property type="match status" value="1"/>
</dbReference>
<dbReference type="EMBL" id="POTX01000104">
    <property type="protein sequence ID" value="PZF94487.1"/>
    <property type="molecule type" value="Genomic_DNA"/>
</dbReference>
<dbReference type="AlphaFoldDB" id="A0A2W2D2W1"/>
<dbReference type="InterPro" id="IPR001279">
    <property type="entry name" value="Metallo-B-lactamas"/>
</dbReference>
<dbReference type="OrthoDB" id="3204284at2"/>
<evidence type="ECO:0000256" key="1">
    <source>
        <dbReference type="ARBA" id="ARBA00022801"/>
    </source>
</evidence>
<dbReference type="RefSeq" id="WP_111244173.1">
    <property type="nucleotide sequence ID" value="NZ_AP023358.1"/>
</dbReference>
<gene>
    <name evidence="2" type="ORF">C1I93_16420</name>
</gene>
<protein>
    <submittedName>
        <fullName evidence="2">MBL fold metallo-hydrolase</fullName>
    </submittedName>
</protein>
<dbReference type="Proteomes" id="UP000248627">
    <property type="component" value="Unassembled WGS sequence"/>
</dbReference>
<dbReference type="GO" id="GO:0016787">
    <property type="term" value="F:hydrolase activity"/>
    <property type="evidence" value="ECO:0007669"/>
    <property type="project" value="UniProtKB-KW"/>
</dbReference>
<dbReference type="PANTHER" id="PTHR43546">
    <property type="entry name" value="UPF0173 METAL-DEPENDENT HYDROLASE MJ1163-RELATED"/>
    <property type="match status" value="1"/>
</dbReference>
<name>A0A2W2D2W1_9ACTN</name>
<dbReference type="Pfam" id="PF12706">
    <property type="entry name" value="Lactamase_B_2"/>
    <property type="match status" value="1"/>
</dbReference>
<organism evidence="2 3">
    <name type="scientific">Micromonospora endophytica</name>
    <dbReference type="NCBI Taxonomy" id="515350"/>
    <lineage>
        <taxon>Bacteria</taxon>
        <taxon>Bacillati</taxon>
        <taxon>Actinomycetota</taxon>
        <taxon>Actinomycetes</taxon>
        <taxon>Micromonosporales</taxon>
        <taxon>Micromonosporaceae</taxon>
        <taxon>Micromonospora</taxon>
    </lineage>
</organism>
<keyword evidence="1 2" id="KW-0378">Hydrolase</keyword>
<reference evidence="2 3" key="1">
    <citation type="submission" date="2018-01" db="EMBL/GenBank/DDBJ databases">
        <title>Draft genome sequence of Jishengella endophytica.</title>
        <authorList>
            <person name="Sahin N."/>
            <person name="Ay H."/>
            <person name="Saygin H."/>
        </authorList>
    </citation>
    <scope>NUCLEOTIDE SEQUENCE [LARGE SCALE GENOMIC DNA]</scope>
    <source>
        <strain evidence="2 3">DSM 45430</strain>
    </source>
</reference>
<dbReference type="Gene3D" id="3.60.15.10">
    <property type="entry name" value="Ribonuclease Z/Hydroxyacylglutathione hydrolase-like"/>
    <property type="match status" value="1"/>
</dbReference>
<sequence length="253" mass="26911">MKTTVTYVGTATVLIQAGGLNLLTDPAFDHAPTAYPTGPVTLRSLVSPAVEAGDLPVLDAILLSHDEHPDNLDAAGRALLAGHLVLTTVSGAQRLGDGAVGLAPWETYELSGEGGTLRVTATPGRHAGDVIGFLVHVPGDDDALYISGDTVYYDELDEIGRRYSVGAAILHFGAAVVPYFGTDFITMDGDQGARLTRSLDVRTVVPVHYDAWDHFTQGREEIVAAFTRAGLDDRLHWPQRGVPTVIDTRPVCS</sequence>
<evidence type="ECO:0000313" key="2">
    <source>
        <dbReference type="EMBL" id="PZF94487.1"/>
    </source>
</evidence>
<comment type="caution">
    <text evidence="2">The sequence shown here is derived from an EMBL/GenBank/DDBJ whole genome shotgun (WGS) entry which is preliminary data.</text>
</comment>
<dbReference type="InterPro" id="IPR050114">
    <property type="entry name" value="UPF0173_UPF0282_UlaG_hydrolase"/>
</dbReference>